<protein>
    <recommendedName>
        <fullName evidence="3">Paladin</fullName>
    </recommendedName>
</protein>
<dbReference type="Gene3D" id="3.90.190.10">
    <property type="entry name" value="Protein tyrosine phosphatase superfamily"/>
    <property type="match status" value="2"/>
</dbReference>
<dbReference type="CDD" id="cd14496">
    <property type="entry name" value="PTP_paladin"/>
    <property type="match status" value="1"/>
</dbReference>
<proteinExistence type="predicted"/>
<dbReference type="OrthoDB" id="66369at2759"/>
<reference evidence="1" key="1">
    <citation type="journal article" date="2020" name="Microb. Genom.">
        <title>Genetic diversity of clinical and environmental Mucorales isolates obtained from an investigation of mucormycosis cases among solid organ transplant recipients.</title>
        <authorList>
            <person name="Nguyen M.H."/>
            <person name="Kaul D."/>
            <person name="Muto C."/>
            <person name="Cheng S.J."/>
            <person name="Richter R.A."/>
            <person name="Bruno V.M."/>
            <person name="Liu G."/>
            <person name="Beyhan S."/>
            <person name="Sundermann A.J."/>
            <person name="Mounaud S."/>
            <person name="Pasculle A.W."/>
            <person name="Nierman W.C."/>
            <person name="Driscoll E."/>
            <person name="Cumbie R."/>
            <person name="Clancy C.J."/>
            <person name="Dupont C.L."/>
        </authorList>
    </citation>
    <scope>NUCLEOTIDE SEQUENCE</scope>
    <source>
        <strain evidence="1">GL11</strain>
    </source>
</reference>
<evidence type="ECO:0000313" key="1">
    <source>
        <dbReference type="EMBL" id="KAG1303049.1"/>
    </source>
</evidence>
<dbReference type="AlphaFoldDB" id="A0A9P6X1H7"/>
<evidence type="ECO:0000313" key="2">
    <source>
        <dbReference type="Proteomes" id="UP000716291"/>
    </source>
</evidence>
<dbReference type="SMART" id="SM01301">
    <property type="entry name" value="PTPlike_phytase"/>
    <property type="match status" value="2"/>
</dbReference>
<dbReference type="InterPro" id="IPR050561">
    <property type="entry name" value="PTP"/>
</dbReference>
<dbReference type="EMBL" id="JAANQT010002150">
    <property type="protein sequence ID" value="KAG1303049.1"/>
    <property type="molecule type" value="Genomic_DNA"/>
</dbReference>
<evidence type="ECO:0008006" key="3">
    <source>
        <dbReference type="Google" id="ProtNLM"/>
    </source>
</evidence>
<dbReference type="Proteomes" id="UP000716291">
    <property type="component" value="Unassembled WGS sequence"/>
</dbReference>
<gene>
    <name evidence="1" type="ORF">G6F64_010409</name>
</gene>
<dbReference type="Pfam" id="PF14566">
    <property type="entry name" value="PTPlike_phytase"/>
    <property type="match status" value="2"/>
</dbReference>
<name>A0A9P6X1H7_RHIOR</name>
<sequence length="747" mass="85402">MEQLEERLKEDVIKEVMQWGGKILLHGEDGEGNVMSSWEDVDIQDVMTVREVMEYAALEIRQSYDSSDDDSNEYTKKISADHILEYRRVPITAEKAPEWRDVDDLQALVTGVDLSRTAVIMNDQVGLGRSTTGTIIATLITRWIRPKNAYLPKSPGPSHNYQIINSLLRVIRRGLENKQMVDHTMKQCSVDSRQIFDMIEAARVQAEKEKEDDPSQFKRTIKRGITALERYFIFICFQAYLDDTSPSLVSETESFSHWMERHPELRTILDDVLLANEEEQFRSLIPVEKSLTGDGIALSSEVMAVVNRRHGQVLAQQTIMKHDAFPGCQKMSLKEKIPGAYNFRRIEINKIKSAVKYGGQAATIGGLVADMERSDEDLLIAPFISGCAMPNKDAIKSILKAMQAGPGGKRWVLWTCLREEPVIYVNKNPYVLRLFIDPLKNLETTGISKERVEGMEDQMKVEVLQELEEYEGRLLLHDEEAGSFNLMPVWETVPAEQVETPSEVFSSIQAEGYQVNYLRIPITDEQAPIPDVFDQLIHRMQEASQGYDILFNCQMGRGRTTTGMVVASLLSMILSNDAIGDMTDSFIADGNGLNSMMFSVKSEEENDESYEERERYENGEYRVILQLVSVLTYGKLAKRLTDQAINMCDHMQNLRKAIYDYKLRLEAVTDQRSKKWKSIHEVAMNYLVRYFYLIAFANYLLEEMGSTKSNEDETAFKEAKKLTTFKQWLKGRREIVNIISLQSFDLS</sequence>
<comment type="caution">
    <text evidence="1">The sequence shown here is derived from an EMBL/GenBank/DDBJ whole genome shotgun (WGS) entry which is preliminary data.</text>
</comment>
<dbReference type="PANTHER" id="PTHR23339">
    <property type="entry name" value="TYROSINE SPECIFIC PROTEIN PHOSPHATASE AND DUAL SPECIFICITY PROTEIN PHOSPHATASE"/>
    <property type="match status" value="1"/>
</dbReference>
<dbReference type="InterPro" id="IPR029021">
    <property type="entry name" value="Prot-tyrosine_phosphatase-like"/>
</dbReference>
<accession>A0A9P6X1H7</accession>
<keyword evidence="2" id="KW-1185">Reference proteome</keyword>
<dbReference type="SUPFAM" id="SSF52799">
    <property type="entry name" value="(Phosphotyrosine protein) phosphatases II"/>
    <property type="match status" value="2"/>
</dbReference>
<organism evidence="1 2">
    <name type="scientific">Rhizopus oryzae</name>
    <name type="common">Mucormycosis agent</name>
    <name type="synonym">Rhizopus arrhizus var. delemar</name>
    <dbReference type="NCBI Taxonomy" id="64495"/>
    <lineage>
        <taxon>Eukaryota</taxon>
        <taxon>Fungi</taxon>
        <taxon>Fungi incertae sedis</taxon>
        <taxon>Mucoromycota</taxon>
        <taxon>Mucoromycotina</taxon>
        <taxon>Mucoromycetes</taxon>
        <taxon>Mucorales</taxon>
        <taxon>Mucorineae</taxon>
        <taxon>Rhizopodaceae</taxon>
        <taxon>Rhizopus</taxon>
    </lineage>
</organism>